<organism evidence="2 3">
    <name type="scientific">Litoreibacter albidus</name>
    <dbReference type="NCBI Taxonomy" id="670155"/>
    <lineage>
        <taxon>Bacteria</taxon>
        <taxon>Pseudomonadati</taxon>
        <taxon>Pseudomonadota</taxon>
        <taxon>Alphaproteobacteria</taxon>
        <taxon>Rhodobacterales</taxon>
        <taxon>Roseobacteraceae</taxon>
        <taxon>Litoreibacter</taxon>
    </lineage>
</organism>
<feature type="domain" description="Phosphatidate phosphatase APP1 catalytic" evidence="1">
    <location>
        <begin position="139"/>
        <end position="288"/>
    </location>
</feature>
<dbReference type="InterPro" id="IPR052935">
    <property type="entry name" value="Mg2+_PAP"/>
</dbReference>
<sequence>MIKRVLHKIALIAERGFDRVFHRPTSGREIDPYIGYATQQHVIVRGRVLGSLRSYDVADGQSRWGNFRRMLDLFFTNEVADVTVCSDATKAQTDEEGYFTLVLPADEREGWSTEYVHVEGRAEAVPCPVFAPRADARFIVISDIDDTMIETGAYSLLRNLFTTFTGNTKTRHAYTDAISLTTWLSAGGRNPVFYVSSSPWNMHGFLQRVFANTGLIAGPMFLRDLGLSDTQFITEGHGDHKGASIDHILNAYPDLPAILLGDTGQHDAKIYHAAIERHGDRIAAVGLRAPGPGMDAVDLTDLDQLLATKRLAFAAPSFDGFQERLIKARPDLFATPDSTATVR</sequence>
<name>A0A1H2VKP0_9RHOB</name>
<dbReference type="GO" id="GO:0008195">
    <property type="term" value="F:phosphatidate phosphatase activity"/>
    <property type="evidence" value="ECO:0007669"/>
    <property type="project" value="InterPro"/>
</dbReference>
<accession>A0A1H2VKP0</accession>
<dbReference type="PANTHER" id="PTHR28208:SF3">
    <property type="entry name" value="PHOSPHATIDATE PHOSPHATASE APP1"/>
    <property type="match status" value="1"/>
</dbReference>
<dbReference type="AlphaFoldDB" id="A0A1H2VKP0"/>
<dbReference type="PANTHER" id="PTHR28208">
    <property type="entry name" value="PHOSPHATIDATE PHOSPHATASE APP1"/>
    <property type="match status" value="1"/>
</dbReference>
<dbReference type="OrthoDB" id="9789875at2"/>
<dbReference type="Proteomes" id="UP000199441">
    <property type="component" value="Unassembled WGS sequence"/>
</dbReference>
<evidence type="ECO:0000259" key="1">
    <source>
        <dbReference type="Pfam" id="PF09949"/>
    </source>
</evidence>
<protein>
    <submittedName>
        <fullName evidence="2">Phosphatidate phosphatase APP1</fullName>
    </submittedName>
</protein>
<dbReference type="Pfam" id="PF09949">
    <property type="entry name" value="APP1_cat"/>
    <property type="match status" value="1"/>
</dbReference>
<reference evidence="3" key="1">
    <citation type="submission" date="2016-10" db="EMBL/GenBank/DDBJ databases">
        <authorList>
            <person name="Varghese N."/>
            <person name="Submissions S."/>
        </authorList>
    </citation>
    <scope>NUCLEOTIDE SEQUENCE [LARGE SCALE GENOMIC DNA]</scope>
    <source>
        <strain evidence="3">DSM 26922</strain>
    </source>
</reference>
<gene>
    <name evidence="2" type="ORF">SAMN04488001_1555</name>
</gene>
<dbReference type="InterPro" id="IPR019236">
    <property type="entry name" value="APP1_cat"/>
</dbReference>
<dbReference type="RefSeq" id="WP_089946310.1">
    <property type="nucleotide sequence ID" value="NZ_FNOI01000002.1"/>
</dbReference>
<dbReference type="EMBL" id="FNOI01000002">
    <property type="protein sequence ID" value="SDW68906.1"/>
    <property type="molecule type" value="Genomic_DNA"/>
</dbReference>
<evidence type="ECO:0000313" key="3">
    <source>
        <dbReference type="Proteomes" id="UP000199441"/>
    </source>
</evidence>
<keyword evidence="3" id="KW-1185">Reference proteome</keyword>
<evidence type="ECO:0000313" key="2">
    <source>
        <dbReference type="EMBL" id="SDW68906.1"/>
    </source>
</evidence>
<dbReference type="STRING" id="670155.SAMN04488001_1555"/>
<proteinExistence type="predicted"/>